<accession>A0A0G0WT29</accession>
<evidence type="ECO:0000256" key="5">
    <source>
        <dbReference type="ARBA" id="ARBA00023239"/>
    </source>
</evidence>
<evidence type="ECO:0000313" key="9">
    <source>
        <dbReference type="Proteomes" id="UP000034616"/>
    </source>
</evidence>
<gene>
    <name evidence="7" type="primary">mltG</name>
    <name evidence="8" type="ORF">UU35_C0002G0086</name>
</gene>
<name>A0A0G0WT29_9BACT</name>
<comment type="function">
    <text evidence="7">Functions as a peptidoglycan terminase that cleaves nascent peptidoglycan strands endolytically to terminate their elongation.</text>
</comment>
<protein>
    <recommendedName>
        <fullName evidence="7">Endolytic murein transglycosylase</fullName>
        <ecNumber evidence="7">4.2.2.29</ecNumber>
    </recommendedName>
    <alternativeName>
        <fullName evidence="7">Peptidoglycan lytic transglycosylase</fullName>
    </alternativeName>
    <alternativeName>
        <fullName evidence="7">Peptidoglycan polymerization terminase</fullName>
    </alternativeName>
</protein>
<dbReference type="GO" id="GO:0009252">
    <property type="term" value="P:peptidoglycan biosynthetic process"/>
    <property type="evidence" value="ECO:0007669"/>
    <property type="project" value="UniProtKB-UniRule"/>
</dbReference>
<comment type="caution">
    <text evidence="8">The sequence shown here is derived from an EMBL/GenBank/DDBJ whole genome shotgun (WGS) entry which is preliminary data.</text>
</comment>
<dbReference type="PANTHER" id="PTHR30518">
    <property type="entry name" value="ENDOLYTIC MUREIN TRANSGLYCOSYLASE"/>
    <property type="match status" value="1"/>
</dbReference>
<comment type="catalytic activity">
    <reaction evidence="7">
        <text>a peptidoglycan chain = a peptidoglycan chain with N-acetyl-1,6-anhydromuramyl-[peptide] at the reducing end + a peptidoglycan chain with N-acetylglucosamine at the non-reducing end.</text>
        <dbReference type="EC" id="4.2.2.29"/>
    </reaction>
</comment>
<dbReference type="PROSITE" id="PS51257">
    <property type="entry name" value="PROKAR_LIPOPROTEIN"/>
    <property type="match status" value="1"/>
</dbReference>
<dbReference type="Pfam" id="PF02618">
    <property type="entry name" value="YceG"/>
    <property type="match status" value="1"/>
</dbReference>
<evidence type="ECO:0000256" key="1">
    <source>
        <dbReference type="ARBA" id="ARBA00022475"/>
    </source>
</evidence>
<evidence type="ECO:0000256" key="3">
    <source>
        <dbReference type="ARBA" id="ARBA00022989"/>
    </source>
</evidence>
<keyword evidence="5 7" id="KW-0456">Lyase</keyword>
<dbReference type="EMBL" id="LCAH01000002">
    <property type="protein sequence ID" value="KKR87585.1"/>
    <property type="molecule type" value="Genomic_DNA"/>
</dbReference>
<keyword evidence="2 7" id="KW-0812">Transmembrane</keyword>
<evidence type="ECO:0000256" key="4">
    <source>
        <dbReference type="ARBA" id="ARBA00023136"/>
    </source>
</evidence>
<dbReference type="InterPro" id="IPR003770">
    <property type="entry name" value="MLTG-like"/>
</dbReference>
<organism evidence="8 9">
    <name type="scientific">Candidatus Uhrbacteria bacterium GW2011_GWC2_41_11</name>
    <dbReference type="NCBI Taxonomy" id="1618985"/>
    <lineage>
        <taxon>Bacteria</taxon>
        <taxon>Candidatus Uhriibacteriota</taxon>
    </lineage>
</organism>
<evidence type="ECO:0000256" key="7">
    <source>
        <dbReference type="HAMAP-Rule" id="MF_02065"/>
    </source>
</evidence>
<dbReference type="NCBIfam" id="TIGR00247">
    <property type="entry name" value="endolytic transglycosylase MltG"/>
    <property type="match status" value="1"/>
</dbReference>
<dbReference type="HAMAP" id="MF_02065">
    <property type="entry name" value="MltG"/>
    <property type="match status" value="1"/>
</dbReference>
<proteinExistence type="inferred from homology"/>
<dbReference type="EC" id="4.2.2.29" evidence="7"/>
<evidence type="ECO:0000313" key="8">
    <source>
        <dbReference type="EMBL" id="KKR87585.1"/>
    </source>
</evidence>
<reference evidence="8 9" key="1">
    <citation type="journal article" date="2015" name="Nature">
        <title>rRNA introns, odd ribosomes, and small enigmatic genomes across a large radiation of phyla.</title>
        <authorList>
            <person name="Brown C.T."/>
            <person name="Hug L.A."/>
            <person name="Thomas B.C."/>
            <person name="Sharon I."/>
            <person name="Castelle C.J."/>
            <person name="Singh A."/>
            <person name="Wilkins M.J."/>
            <person name="Williams K.H."/>
            <person name="Banfield J.F."/>
        </authorList>
    </citation>
    <scope>NUCLEOTIDE SEQUENCE [LARGE SCALE GENOMIC DNA]</scope>
</reference>
<dbReference type="PANTHER" id="PTHR30518:SF2">
    <property type="entry name" value="ENDOLYTIC MUREIN TRANSGLYCOSYLASE"/>
    <property type="match status" value="1"/>
</dbReference>
<keyword evidence="3 7" id="KW-1133">Transmembrane helix</keyword>
<dbReference type="CDD" id="cd08010">
    <property type="entry name" value="MltG_like"/>
    <property type="match status" value="1"/>
</dbReference>
<dbReference type="GO" id="GO:0008932">
    <property type="term" value="F:lytic endotransglycosylase activity"/>
    <property type="evidence" value="ECO:0007669"/>
    <property type="project" value="UniProtKB-UniRule"/>
</dbReference>
<dbReference type="GO" id="GO:0071555">
    <property type="term" value="P:cell wall organization"/>
    <property type="evidence" value="ECO:0007669"/>
    <property type="project" value="UniProtKB-KW"/>
</dbReference>
<sequence length="349" mass="39557">MKKILVIFCLSFFVTGCLLGVFFSWQAFWQRSRVGVESVSFFIETGEGARQIAYRLRTEHLISSRLFFNIYVWMTGVENRFQPGIFFLTKGMSYKQLVSLLTHPETAEVVITIPEGYTIAQIGNLLISKGLTTSDEWFAVVGDPAIDTRANPEGRMPKDFSKEFSFLSSKPLFVSLEGYLFPDTYRFLQTSTTEELVRKMLENFDRKFPEEWQKVIVSSGRSLHDVVTLASIVEREVHTEPDRALVADLFLRRLGVGMPLQADSTVNYVTGKKDPSISFADRDIDSLWNTYQYSGLPLGPISNPGAAALEAVVYPKANDAWYFLTDASGVVHYARTNQEQNQNKARYLP</sequence>
<dbReference type="Proteomes" id="UP000034616">
    <property type="component" value="Unassembled WGS sequence"/>
</dbReference>
<evidence type="ECO:0000256" key="6">
    <source>
        <dbReference type="ARBA" id="ARBA00023316"/>
    </source>
</evidence>
<keyword evidence="6 7" id="KW-0961">Cell wall biogenesis/degradation</keyword>
<feature type="site" description="Important for catalytic activity" evidence="7">
    <location>
        <position position="236"/>
    </location>
</feature>
<keyword evidence="4 7" id="KW-0472">Membrane</keyword>
<dbReference type="GO" id="GO:0005886">
    <property type="term" value="C:plasma membrane"/>
    <property type="evidence" value="ECO:0007669"/>
    <property type="project" value="UniProtKB-UniRule"/>
</dbReference>
<keyword evidence="1 7" id="KW-1003">Cell membrane</keyword>
<dbReference type="Gene3D" id="3.30.1490.480">
    <property type="entry name" value="Endolytic murein transglycosylase"/>
    <property type="match status" value="1"/>
</dbReference>
<dbReference type="PATRIC" id="fig|1618985.3.peg.241"/>
<comment type="similarity">
    <text evidence="7">Belongs to the transglycosylase MltG family.</text>
</comment>
<dbReference type="AlphaFoldDB" id="A0A0G0WT29"/>
<evidence type="ECO:0000256" key="2">
    <source>
        <dbReference type="ARBA" id="ARBA00022692"/>
    </source>
</evidence>